<evidence type="ECO:0000256" key="2">
    <source>
        <dbReference type="SAM" id="MobiDB-lite"/>
    </source>
</evidence>
<dbReference type="GO" id="GO:0005680">
    <property type="term" value="C:anaphase-promoting complex"/>
    <property type="evidence" value="ECO:0007669"/>
    <property type="project" value="InterPro"/>
</dbReference>
<proteinExistence type="predicted"/>
<reference evidence="3" key="1">
    <citation type="journal article" date="2020" name="Stud. Mycol.">
        <title>101 Dothideomycetes genomes: a test case for predicting lifestyles and emergence of pathogens.</title>
        <authorList>
            <person name="Haridas S."/>
            <person name="Albert R."/>
            <person name="Binder M."/>
            <person name="Bloem J."/>
            <person name="Labutti K."/>
            <person name="Salamov A."/>
            <person name="Andreopoulos B."/>
            <person name="Baker S."/>
            <person name="Barry K."/>
            <person name="Bills G."/>
            <person name="Bluhm B."/>
            <person name="Cannon C."/>
            <person name="Castanera R."/>
            <person name="Culley D."/>
            <person name="Daum C."/>
            <person name="Ezra D."/>
            <person name="Gonzalez J."/>
            <person name="Henrissat B."/>
            <person name="Kuo A."/>
            <person name="Liang C."/>
            <person name="Lipzen A."/>
            <person name="Lutzoni F."/>
            <person name="Magnuson J."/>
            <person name="Mondo S."/>
            <person name="Nolan M."/>
            <person name="Ohm R."/>
            <person name="Pangilinan J."/>
            <person name="Park H.-J."/>
            <person name="Ramirez L."/>
            <person name="Alfaro M."/>
            <person name="Sun H."/>
            <person name="Tritt A."/>
            <person name="Yoshinaga Y."/>
            <person name="Zwiers L.-H."/>
            <person name="Turgeon B."/>
            <person name="Goodwin S."/>
            <person name="Spatafora J."/>
            <person name="Crous P."/>
            <person name="Grigoriev I."/>
        </authorList>
    </citation>
    <scope>NUCLEOTIDE SEQUENCE</scope>
    <source>
        <strain evidence="3">CBS 113818</strain>
    </source>
</reference>
<feature type="compositionally biased region" description="Low complexity" evidence="2">
    <location>
        <begin position="30"/>
        <end position="41"/>
    </location>
</feature>
<dbReference type="OrthoDB" id="3780941at2759"/>
<sequence length="78" mass="8792">MLRRPATTIQLSQADIDQYDANRARKVWEAQQAQKQASSQSTDATDKSKDQVQQVPMKSKKDRIMGGGGSRGERNRTR</sequence>
<gene>
    <name evidence="3" type="ORF">CC86DRAFT_463334</name>
</gene>
<feature type="region of interest" description="Disordered" evidence="2">
    <location>
        <begin position="27"/>
        <end position="78"/>
    </location>
</feature>
<keyword evidence="1" id="KW-0833">Ubl conjugation pathway</keyword>
<evidence type="ECO:0000313" key="4">
    <source>
        <dbReference type="Proteomes" id="UP000799424"/>
    </source>
</evidence>
<accession>A0A6A7AE03</accession>
<dbReference type="InterPro" id="IPR018860">
    <property type="entry name" value="APC_suCDC26"/>
</dbReference>
<name>A0A6A7AE03_9PLEO</name>
<dbReference type="GO" id="GO:0031145">
    <property type="term" value="P:anaphase-promoting complex-dependent catabolic process"/>
    <property type="evidence" value="ECO:0007669"/>
    <property type="project" value="InterPro"/>
</dbReference>
<dbReference type="AlphaFoldDB" id="A0A6A7AE03"/>
<dbReference type="Proteomes" id="UP000799424">
    <property type="component" value="Unassembled WGS sequence"/>
</dbReference>
<evidence type="ECO:0008006" key="5">
    <source>
        <dbReference type="Google" id="ProtNLM"/>
    </source>
</evidence>
<protein>
    <recommendedName>
        <fullName evidence="5">Anaphase-promoting complex, subunit CDC26</fullName>
    </recommendedName>
</protein>
<organism evidence="3 4">
    <name type="scientific">Ophiobolus disseminans</name>
    <dbReference type="NCBI Taxonomy" id="1469910"/>
    <lineage>
        <taxon>Eukaryota</taxon>
        <taxon>Fungi</taxon>
        <taxon>Dikarya</taxon>
        <taxon>Ascomycota</taxon>
        <taxon>Pezizomycotina</taxon>
        <taxon>Dothideomycetes</taxon>
        <taxon>Pleosporomycetidae</taxon>
        <taxon>Pleosporales</taxon>
        <taxon>Pleosporineae</taxon>
        <taxon>Phaeosphaeriaceae</taxon>
        <taxon>Ophiobolus</taxon>
    </lineage>
</organism>
<keyword evidence="4" id="KW-1185">Reference proteome</keyword>
<dbReference type="EMBL" id="MU006218">
    <property type="protein sequence ID" value="KAF2831446.1"/>
    <property type="molecule type" value="Genomic_DNA"/>
</dbReference>
<dbReference type="Pfam" id="PF10471">
    <property type="entry name" value="ANAPC_CDC26"/>
    <property type="match status" value="1"/>
</dbReference>
<evidence type="ECO:0000256" key="1">
    <source>
        <dbReference type="ARBA" id="ARBA00022786"/>
    </source>
</evidence>
<evidence type="ECO:0000313" key="3">
    <source>
        <dbReference type="EMBL" id="KAF2831446.1"/>
    </source>
</evidence>